<dbReference type="AlphaFoldDB" id="A0A9I9EIV5"/>
<dbReference type="EnsemblPlants" id="MELO3C034424.2.1">
    <property type="protein sequence ID" value="MELO3C034424.2.1"/>
    <property type="gene ID" value="MELO3C034424.2"/>
</dbReference>
<organism evidence="1">
    <name type="scientific">Cucumis melo</name>
    <name type="common">Muskmelon</name>
    <dbReference type="NCBI Taxonomy" id="3656"/>
    <lineage>
        <taxon>Eukaryota</taxon>
        <taxon>Viridiplantae</taxon>
        <taxon>Streptophyta</taxon>
        <taxon>Embryophyta</taxon>
        <taxon>Tracheophyta</taxon>
        <taxon>Spermatophyta</taxon>
        <taxon>Magnoliopsida</taxon>
        <taxon>eudicotyledons</taxon>
        <taxon>Gunneridae</taxon>
        <taxon>Pentapetalae</taxon>
        <taxon>rosids</taxon>
        <taxon>fabids</taxon>
        <taxon>Cucurbitales</taxon>
        <taxon>Cucurbitaceae</taxon>
        <taxon>Benincaseae</taxon>
        <taxon>Cucumis</taxon>
    </lineage>
</organism>
<accession>A0A9I9EIV5</accession>
<evidence type="ECO:0000313" key="1">
    <source>
        <dbReference type="EnsemblPlants" id="MELO3C034424.2.1"/>
    </source>
</evidence>
<reference evidence="1" key="1">
    <citation type="submission" date="2023-03" db="UniProtKB">
        <authorList>
            <consortium name="EnsemblPlants"/>
        </authorList>
    </citation>
    <scope>IDENTIFICATION</scope>
</reference>
<protein>
    <submittedName>
        <fullName evidence="1">Uncharacterized protein</fullName>
    </submittedName>
</protein>
<name>A0A9I9EIV5_CUCME</name>
<proteinExistence type="predicted"/>
<sequence>MVCFKRMLQPNNTVVRRGMDSIGDHYLNSLGTDIFIGEDLDWLLWRRQREVTSLALIRRIGVNFKEVSFGEVFCVQLVFIKGNIATGLIFILMNQFNTRVRMEVAGHGFIPNTMNEMNEQEAALPCAQTKKDVNTQHTLTCDKAFSIQNKVVDNRKFPNLRLILLNLKHSHWGPCRQHFKNYKRNAYTKVDLQCTNAYTKEFESCFPSDANINNVAKFLTGTVWSIKKQCKVLMISYVDDSGGLEATLGIKFIMQHLEAQFKGNIREENIGNPKPIGLRAQHENSSHGLHVALNICATVKENEDEGMKNEALINAGFDHFYPQTLKLYT</sequence>
<dbReference type="Gramene" id="MELO3C034424.2.1">
    <property type="protein sequence ID" value="MELO3C034424.2.1"/>
    <property type="gene ID" value="MELO3C034424.2"/>
</dbReference>